<keyword evidence="2" id="KW-0680">Restriction system</keyword>
<dbReference type="Proteomes" id="UP000541352">
    <property type="component" value="Unassembled WGS sequence"/>
</dbReference>
<comment type="caution">
    <text evidence="5">The sequence shown here is derived from an EMBL/GenBank/DDBJ whole genome shotgun (WGS) entry which is preliminary data.</text>
</comment>
<dbReference type="GO" id="GO:0009307">
    <property type="term" value="P:DNA restriction-modification system"/>
    <property type="evidence" value="ECO:0007669"/>
    <property type="project" value="UniProtKB-KW"/>
</dbReference>
<dbReference type="EMBL" id="JACIBY010000010">
    <property type="protein sequence ID" value="MBB3840277.1"/>
    <property type="molecule type" value="Genomic_DNA"/>
</dbReference>
<dbReference type="InterPro" id="IPR052021">
    <property type="entry name" value="Type-I_RS_S_subunit"/>
</dbReference>
<keyword evidence="3" id="KW-0238">DNA-binding</keyword>
<dbReference type="InterPro" id="IPR044946">
    <property type="entry name" value="Restrct_endonuc_typeI_TRD_sf"/>
</dbReference>
<dbReference type="PANTHER" id="PTHR30408">
    <property type="entry name" value="TYPE-1 RESTRICTION ENZYME ECOKI SPECIFICITY PROTEIN"/>
    <property type="match status" value="1"/>
</dbReference>
<evidence type="ECO:0000259" key="4">
    <source>
        <dbReference type="Pfam" id="PF01420"/>
    </source>
</evidence>
<dbReference type="GO" id="GO:0009035">
    <property type="term" value="F:type I site-specific deoxyribonuclease activity"/>
    <property type="evidence" value="ECO:0007669"/>
    <property type="project" value="UniProtKB-EC"/>
</dbReference>
<dbReference type="Gene3D" id="1.10.287.1120">
    <property type="entry name" value="Bipartite methylase S protein"/>
    <property type="match status" value="1"/>
</dbReference>
<dbReference type="RefSeq" id="WP_183977154.1">
    <property type="nucleotide sequence ID" value="NZ_JACIBY010000010.1"/>
</dbReference>
<dbReference type="PANTHER" id="PTHR30408:SF12">
    <property type="entry name" value="TYPE I RESTRICTION ENZYME MJAVIII SPECIFICITY SUBUNIT"/>
    <property type="match status" value="1"/>
</dbReference>
<dbReference type="CDD" id="cd17256">
    <property type="entry name" value="RMtype1_S_EcoJA65PI-TRD1-CR1_like"/>
    <property type="match status" value="1"/>
</dbReference>
<dbReference type="EC" id="3.1.21.3" evidence="5"/>
<evidence type="ECO:0000256" key="1">
    <source>
        <dbReference type="ARBA" id="ARBA00010923"/>
    </source>
</evidence>
<evidence type="ECO:0000313" key="6">
    <source>
        <dbReference type="Proteomes" id="UP000541352"/>
    </source>
</evidence>
<accession>A0A7W5ZMQ9</accession>
<feature type="domain" description="Type I restriction modification DNA specificity" evidence="4">
    <location>
        <begin position="10"/>
        <end position="192"/>
    </location>
</feature>
<evidence type="ECO:0000313" key="5">
    <source>
        <dbReference type="EMBL" id="MBB3840277.1"/>
    </source>
</evidence>
<reference evidence="5 6" key="1">
    <citation type="submission" date="2020-08" db="EMBL/GenBank/DDBJ databases">
        <title>Genomic Encyclopedia of Type Strains, Phase IV (KMG-IV): sequencing the most valuable type-strain genomes for metagenomic binning, comparative biology and taxonomic classification.</title>
        <authorList>
            <person name="Goeker M."/>
        </authorList>
    </citation>
    <scope>NUCLEOTIDE SEQUENCE [LARGE SCALE GENOMIC DNA]</scope>
    <source>
        <strain evidence="5 6">DSM 17976</strain>
    </source>
</reference>
<dbReference type="InterPro" id="IPR000055">
    <property type="entry name" value="Restrct_endonuc_typeI_TRD"/>
</dbReference>
<dbReference type="Pfam" id="PF01420">
    <property type="entry name" value="Methylase_S"/>
    <property type="match status" value="1"/>
</dbReference>
<keyword evidence="6" id="KW-1185">Reference proteome</keyword>
<name>A0A7W5ZMQ9_9BACT</name>
<proteinExistence type="inferred from homology"/>
<comment type="similarity">
    <text evidence="1">Belongs to the type-I restriction system S methylase family.</text>
</comment>
<dbReference type="AlphaFoldDB" id="A0A7W5ZMQ9"/>
<organism evidence="5 6">
    <name type="scientific">Runella defluvii</name>
    <dbReference type="NCBI Taxonomy" id="370973"/>
    <lineage>
        <taxon>Bacteria</taxon>
        <taxon>Pseudomonadati</taxon>
        <taxon>Bacteroidota</taxon>
        <taxon>Cytophagia</taxon>
        <taxon>Cytophagales</taxon>
        <taxon>Spirosomataceae</taxon>
        <taxon>Runella</taxon>
    </lineage>
</organism>
<dbReference type="Gene3D" id="3.90.220.20">
    <property type="entry name" value="DNA methylase specificity domains"/>
    <property type="match status" value="2"/>
</dbReference>
<protein>
    <submittedName>
        <fullName evidence="5">Type I restriction enzyme S subunit</fullName>
        <ecNumber evidence="5">3.1.21.3</ecNumber>
    </submittedName>
</protein>
<sequence>MNPQKKHTLPEGWEMKKLGNLALKVGSGITPKGGRETYLSSGIPIVRSQNVVDGRLILDEVAFISEKQHQKMKATHLRADDLLLNITGASIGRTCVVPSDFKEGNVNQHVCIIRLDSAKSDSNFVNAFLSCESGQKLIDSYQVGGGRQGLNFEQIKSFPIPLPPLPEQRRIAAVLGTWDTAIEQTTELLNALRARHRGLMHQLLTGKVRLPGFGGEWKRVVLSDLFERVNRRNTEGNTNVLTISAQQGLVGQGRYFNKNVASENLANYFLLYRGEFAYNKSYSAGYPMGAIKRLDQYDRGVLSPLYICFRMRNEAENEAKFFTHFFEAGCLNEGIGEIAQEGARNHGLLNVGINDFFSLRIVVPCLAEQRAIAQVLDASLKEIQYWEAKLEAVREQKRGLMQCLLTGQVRVPAEVA</sequence>
<dbReference type="GO" id="GO:0003677">
    <property type="term" value="F:DNA binding"/>
    <property type="evidence" value="ECO:0007669"/>
    <property type="project" value="UniProtKB-KW"/>
</dbReference>
<evidence type="ECO:0000256" key="2">
    <source>
        <dbReference type="ARBA" id="ARBA00022747"/>
    </source>
</evidence>
<keyword evidence="5" id="KW-0378">Hydrolase</keyword>
<gene>
    <name evidence="5" type="ORF">FHS57_004297</name>
</gene>
<dbReference type="SUPFAM" id="SSF116734">
    <property type="entry name" value="DNA methylase specificity domain"/>
    <property type="match status" value="2"/>
</dbReference>
<evidence type="ECO:0000256" key="3">
    <source>
        <dbReference type="ARBA" id="ARBA00023125"/>
    </source>
</evidence>